<evidence type="ECO:0000313" key="3">
    <source>
        <dbReference type="Proteomes" id="UP000474967"/>
    </source>
</evidence>
<name>A0A6L9XXK0_9MICO</name>
<sequence length="73" mass="8109">MTRKGDTNDSEYEWDGEPLADGDDIVRDYEDGTTDTEEEREQTAYNIALNASGGGFVNDEHYDDGGFNAQNNP</sequence>
<feature type="compositionally biased region" description="Acidic residues" evidence="1">
    <location>
        <begin position="8"/>
        <end position="23"/>
    </location>
</feature>
<evidence type="ECO:0000256" key="1">
    <source>
        <dbReference type="SAM" id="MobiDB-lite"/>
    </source>
</evidence>
<comment type="caution">
    <text evidence="2">The sequence shown here is derived from an EMBL/GenBank/DDBJ whole genome shotgun (WGS) entry which is preliminary data.</text>
</comment>
<feature type="region of interest" description="Disordered" evidence="1">
    <location>
        <begin position="1"/>
        <end position="73"/>
    </location>
</feature>
<organism evidence="2 3">
    <name type="scientific">Leifsonia tongyongensis</name>
    <dbReference type="NCBI Taxonomy" id="1268043"/>
    <lineage>
        <taxon>Bacteria</taxon>
        <taxon>Bacillati</taxon>
        <taxon>Actinomycetota</taxon>
        <taxon>Actinomycetes</taxon>
        <taxon>Micrococcales</taxon>
        <taxon>Microbacteriaceae</taxon>
        <taxon>Leifsonia</taxon>
    </lineage>
</organism>
<accession>A0A6L9XXK0</accession>
<dbReference type="EMBL" id="JAAGWY010000002">
    <property type="protein sequence ID" value="NEN06026.1"/>
    <property type="molecule type" value="Genomic_DNA"/>
</dbReference>
<keyword evidence="3" id="KW-1185">Reference proteome</keyword>
<evidence type="ECO:0000313" key="2">
    <source>
        <dbReference type="EMBL" id="NEN06026.1"/>
    </source>
</evidence>
<dbReference type="Proteomes" id="UP000474967">
    <property type="component" value="Unassembled WGS sequence"/>
</dbReference>
<dbReference type="RefSeq" id="WP_163289485.1">
    <property type="nucleotide sequence ID" value="NZ_JAAGWY010000002.1"/>
</dbReference>
<gene>
    <name evidence="2" type="ORF">G3T36_09075</name>
</gene>
<reference evidence="2 3" key="1">
    <citation type="journal article" date="2014" name="J. Microbiol.">
        <title>Diaminobutyricibacter tongyongensis gen. nov., sp. nov. and Homoserinibacter gongjuensis gen. nov., sp. nov. belong to the family Microbacteriaceae.</title>
        <authorList>
            <person name="Kim S.J."/>
            <person name="Ahn J.H."/>
            <person name="Weon H.Y."/>
            <person name="Hamada M."/>
            <person name="Suzuki K."/>
            <person name="Kwon S.W."/>
        </authorList>
    </citation>
    <scope>NUCLEOTIDE SEQUENCE [LARGE SCALE GENOMIC DNA]</scope>
    <source>
        <strain evidence="2 3">NBRC 108724</strain>
    </source>
</reference>
<feature type="compositionally biased region" description="Acidic residues" evidence="1">
    <location>
        <begin position="31"/>
        <end position="40"/>
    </location>
</feature>
<dbReference type="AlphaFoldDB" id="A0A6L9XXK0"/>
<proteinExistence type="predicted"/>
<protein>
    <submittedName>
        <fullName evidence="2">Uncharacterized protein</fullName>
    </submittedName>
</protein>